<dbReference type="OrthoDB" id="3679836at2759"/>
<dbReference type="RefSeq" id="XP_043172308.1">
    <property type="nucleotide sequence ID" value="XM_043316373.1"/>
</dbReference>
<comment type="caution">
    <text evidence="2">The sequence shown here is derived from an EMBL/GenBank/DDBJ whole genome shotgun (WGS) entry which is preliminary data.</text>
</comment>
<evidence type="ECO:0000256" key="1">
    <source>
        <dbReference type="SAM" id="MobiDB-lite"/>
    </source>
</evidence>
<reference evidence="2" key="1">
    <citation type="submission" date="2021-05" db="EMBL/GenBank/DDBJ databases">
        <authorList>
            <person name="Stam R."/>
        </authorList>
    </citation>
    <scope>NUCLEOTIDE SEQUENCE</scope>
    <source>
        <strain evidence="2">CS162</strain>
    </source>
</reference>
<organism evidence="2 3">
    <name type="scientific">Alternaria atra</name>
    <dbReference type="NCBI Taxonomy" id="119953"/>
    <lineage>
        <taxon>Eukaryota</taxon>
        <taxon>Fungi</taxon>
        <taxon>Dikarya</taxon>
        <taxon>Ascomycota</taxon>
        <taxon>Pezizomycotina</taxon>
        <taxon>Dothideomycetes</taxon>
        <taxon>Pleosporomycetidae</taxon>
        <taxon>Pleosporales</taxon>
        <taxon>Pleosporineae</taxon>
        <taxon>Pleosporaceae</taxon>
        <taxon>Alternaria</taxon>
        <taxon>Alternaria sect. Ulocladioides</taxon>
    </lineage>
</organism>
<protein>
    <submittedName>
        <fullName evidence="2">Uncharacterized protein</fullName>
    </submittedName>
</protein>
<proteinExistence type="predicted"/>
<name>A0A8J2I5Y1_9PLEO</name>
<keyword evidence="3" id="KW-1185">Reference proteome</keyword>
<gene>
    <name evidence="2" type="ORF">ALTATR162_LOCUS8740</name>
</gene>
<dbReference type="GeneID" id="67020884"/>
<dbReference type="Proteomes" id="UP000676310">
    <property type="component" value="Unassembled WGS sequence"/>
</dbReference>
<accession>A0A8J2I5Y1</accession>
<evidence type="ECO:0000313" key="2">
    <source>
        <dbReference type="EMBL" id="CAG5178517.1"/>
    </source>
</evidence>
<evidence type="ECO:0000313" key="3">
    <source>
        <dbReference type="Proteomes" id="UP000676310"/>
    </source>
</evidence>
<dbReference type="EMBL" id="CAJRGZ010000023">
    <property type="protein sequence ID" value="CAG5178517.1"/>
    <property type="molecule type" value="Genomic_DNA"/>
</dbReference>
<feature type="region of interest" description="Disordered" evidence="1">
    <location>
        <begin position="1"/>
        <end position="47"/>
    </location>
</feature>
<dbReference type="AlphaFoldDB" id="A0A8J2I5Y1"/>
<sequence>MFEDDINSNTTSHFSLPGGSDSDYVPRDHLQHPQARKAPAQAAKEDSVLASLPEKRIPVILKGGEGLRAHLSELNATAKAAAYTNLQNLHLAIGAQYMRFLPSYEDIKYDETTEVGEYLPIVVRVGTYNAVVKAKKNNLKIDRKLELWAYHTNAQEPNTENPVPVYHIELVAYNDDEQHVPDLPGLEVEDTWAVKKQNIAFLPPFTHVRNETELICLVRYCLLLAAAENLYYFDGIVVPREPGFTGVLVELCKRKWEDERFETLDKVGVLPNKSDVWNGVVKLDVPRGRHVEQCSTSESEGEDEIPAVMPEDATQHLKRKIRSRRRRDS</sequence>